<accession>A0ACB9KYR0</accession>
<protein>
    <submittedName>
        <fullName evidence="1">Uncharacterized protein</fullName>
    </submittedName>
</protein>
<proteinExistence type="predicted"/>
<comment type="caution">
    <text evidence="1">The sequence shown here is derived from an EMBL/GenBank/DDBJ whole genome shotgun (WGS) entry which is preliminary data.</text>
</comment>
<evidence type="ECO:0000313" key="2">
    <source>
        <dbReference type="Proteomes" id="UP001057402"/>
    </source>
</evidence>
<gene>
    <name evidence="1" type="ORF">MLD38_038394</name>
</gene>
<dbReference type="EMBL" id="CM042891">
    <property type="protein sequence ID" value="KAI4302674.1"/>
    <property type="molecule type" value="Genomic_DNA"/>
</dbReference>
<evidence type="ECO:0000313" key="1">
    <source>
        <dbReference type="EMBL" id="KAI4302674.1"/>
    </source>
</evidence>
<dbReference type="Proteomes" id="UP001057402">
    <property type="component" value="Chromosome 12"/>
</dbReference>
<organism evidence="1 2">
    <name type="scientific">Melastoma candidum</name>
    <dbReference type="NCBI Taxonomy" id="119954"/>
    <lineage>
        <taxon>Eukaryota</taxon>
        <taxon>Viridiplantae</taxon>
        <taxon>Streptophyta</taxon>
        <taxon>Embryophyta</taxon>
        <taxon>Tracheophyta</taxon>
        <taxon>Spermatophyta</taxon>
        <taxon>Magnoliopsida</taxon>
        <taxon>eudicotyledons</taxon>
        <taxon>Gunneridae</taxon>
        <taxon>Pentapetalae</taxon>
        <taxon>rosids</taxon>
        <taxon>malvids</taxon>
        <taxon>Myrtales</taxon>
        <taxon>Melastomataceae</taxon>
        <taxon>Melastomatoideae</taxon>
        <taxon>Melastomateae</taxon>
        <taxon>Melastoma</taxon>
    </lineage>
</organism>
<sequence>MVNNTKGNRDSGCLATVLRHLLCRHGAPTHPTDVAGELGLSPVGHCGQIPEDRSKLGGGRDELGVTLSGRRAGVVARLMGLETLPDVKWVPSVKSPDVFSRSRSVNFMDYLLEVDLSSIRAPRRQHRRAMTSVSFREVSVPNSVPTPKEKDFVIVILGDHDKEEDGQENETGVRPRKREVRRRKEGDWSSKEKKVLKLRDEPRTRSRAACYHKSGQPNVSARKSKRKDMWKQIVVSTDDGDGSSPVFVLNKPEGRHPQGNNLHMFAPANSSRKAGRRQESTSTQVASILDPITSPEWKDATKEVPREIKFPDDGKHLDDVVLQVQRLANEEAVSQSWLLPNSPIREEICRMIEQLSLDRLVEELAMVSP</sequence>
<keyword evidence="2" id="KW-1185">Reference proteome</keyword>
<name>A0ACB9KYR0_9MYRT</name>
<reference evidence="2" key="1">
    <citation type="journal article" date="2023" name="Front. Plant Sci.">
        <title>Chromosomal-level genome assembly of Melastoma candidum provides insights into trichome evolution.</title>
        <authorList>
            <person name="Zhong Y."/>
            <person name="Wu W."/>
            <person name="Sun C."/>
            <person name="Zou P."/>
            <person name="Liu Y."/>
            <person name="Dai S."/>
            <person name="Zhou R."/>
        </authorList>
    </citation>
    <scope>NUCLEOTIDE SEQUENCE [LARGE SCALE GENOMIC DNA]</scope>
</reference>